<comment type="similarity">
    <text evidence="2">Belongs to the bZIP family.</text>
</comment>
<sequence>MAYSGWMARQTLYQPVQPFSNYVSNQSQSIGSDWTFESVVSAPAEFPPPILPQSQDEVKCTQQTPQSPHSHADGLALAQRDPKTSLPSKSMSQGHYVAVLPRRDANARKKTKRTDIPAGRNLQNLDAMISETTDETLVLELKQHKRLLRNRGAALASRQRKKKYTEDLEKKEKLHVQQISALEKEVDNLHLELSRREQRANGEIESLKDEIRSLKLDCQAEVTIPTCPDADVLLWGMPMAPNSVDTSQDTDASFASGLLFALLLCGAVATSQWSREPVEMPHMPVEVCTATLEVLDSLLSRADGTVDGQQMMQLHPLAVDSVQPISGPTSPPTPTTPGRTLGQFLANLQRQISMHSASLPWEKISLDVVRKCRDLVRGQHAQYALDLRW</sequence>
<dbReference type="Pfam" id="PF00170">
    <property type="entry name" value="bZIP_1"/>
    <property type="match status" value="1"/>
</dbReference>
<keyword evidence="4" id="KW-0238">DNA-binding</keyword>
<accession>A0A6A7BQS0</accession>
<gene>
    <name evidence="10" type="ORF">K470DRAFT_162880</name>
</gene>
<proteinExistence type="inferred from homology"/>
<dbReference type="GO" id="GO:0003677">
    <property type="term" value="F:DNA binding"/>
    <property type="evidence" value="ECO:0007669"/>
    <property type="project" value="UniProtKB-KW"/>
</dbReference>
<evidence type="ECO:0000256" key="3">
    <source>
        <dbReference type="ARBA" id="ARBA00023015"/>
    </source>
</evidence>
<keyword evidence="7" id="KW-0175">Coiled coil</keyword>
<dbReference type="InterPro" id="IPR046347">
    <property type="entry name" value="bZIP_sf"/>
</dbReference>
<evidence type="ECO:0000313" key="11">
    <source>
        <dbReference type="Proteomes" id="UP000799421"/>
    </source>
</evidence>
<dbReference type="PANTHER" id="PTHR47416:SF8">
    <property type="entry name" value="BASIC-LEUCINE ZIPPER TRANSCRIPTION FACTOR E-RELATED"/>
    <property type="match status" value="1"/>
</dbReference>
<dbReference type="EMBL" id="MU006035">
    <property type="protein sequence ID" value="KAF2857616.1"/>
    <property type="molecule type" value="Genomic_DNA"/>
</dbReference>
<dbReference type="SUPFAM" id="SSF57959">
    <property type="entry name" value="Leucine zipper domain"/>
    <property type="match status" value="1"/>
</dbReference>
<feature type="compositionally biased region" description="Polar residues" evidence="8">
    <location>
        <begin position="52"/>
        <end position="69"/>
    </location>
</feature>
<dbReference type="InterPro" id="IPR004827">
    <property type="entry name" value="bZIP"/>
</dbReference>
<feature type="region of interest" description="Disordered" evidence="8">
    <location>
        <begin position="51"/>
        <end position="74"/>
    </location>
</feature>
<dbReference type="CDD" id="cd14704">
    <property type="entry name" value="bZIP_HY5-like"/>
    <property type="match status" value="1"/>
</dbReference>
<dbReference type="GO" id="GO:0005634">
    <property type="term" value="C:nucleus"/>
    <property type="evidence" value="ECO:0007669"/>
    <property type="project" value="UniProtKB-SubCell"/>
</dbReference>
<evidence type="ECO:0000259" key="9">
    <source>
        <dbReference type="PROSITE" id="PS50217"/>
    </source>
</evidence>
<keyword evidence="6" id="KW-0539">Nucleus</keyword>
<dbReference type="SMART" id="SM00338">
    <property type="entry name" value="BRLZ"/>
    <property type="match status" value="1"/>
</dbReference>
<dbReference type="GO" id="GO:0003700">
    <property type="term" value="F:DNA-binding transcription factor activity"/>
    <property type="evidence" value="ECO:0007669"/>
    <property type="project" value="InterPro"/>
</dbReference>
<evidence type="ECO:0000256" key="7">
    <source>
        <dbReference type="SAM" id="Coils"/>
    </source>
</evidence>
<dbReference type="PANTHER" id="PTHR47416">
    <property type="entry name" value="BASIC-LEUCINE ZIPPER TRANSCRIPTION FACTOR F-RELATED"/>
    <property type="match status" value="1"/>
</dbReference>
<evidence type="ECO:0000256" key="6">
    <source>
        <dbReference type="ARBA" id="ARBA00023242"/>
    </source>
</evidence>
<comment type="subcellular location">
    <subcellularLocation>
        <location evidence="1">Nucleus</location>
    </subcellularLocation>
</comment>
<dbReference type="Gene3D" id="1.20.5.170">
    <property type="match status" value="1"/>
</dbReference>
<keyword evidence="5" id="KW-0804">Transcription</keyword>
<feature type="domain" description="BZIP" evidence="9">
    <location>
        <begin position="140"/>
        <end position="195"/>
    </location>
</feature>
<keyword evidence="11" id="KW-1185">Reference proteome</keyword>
<dbReference type="AlphaFoldDB" id="A0A6A7BQS0"/>
<evidence type="ECO:0000256" key="5">
    <source>
        <dbReference type="ARBA" id="ARBA00023163"/>
    </source>
</evidence>
<dbReference type="Proteomes" id="UP000799421">
    <property type="component" value="Unassembled WGS sequence"/>
</dbReference>
<protein>
    <recommendedName>
        <fullName evidence="9">BZIP domain-containing protein</fullName>
    </recommendedName>
</protein>
<evidence type="ECO:0000256" key="1">
    <source>
        <dbReference type="ARBA" id="ARBA00004123"/>
    </source>
</evidence>
<organism evidence="10 11">
    <name type="scientific">Piedraia hortae CBS 480.64</name>
    <dbReference type="NCBI Taxonomy" id="1314780"/>
    <lineage>
        <taxon>Eukaryota</taxon>
        <taxon>Fungi</taxon>
        <taxon>Dikarya</taxon>
        <taxon>Ascomycota</taxon>
        <taxon>Pezizomycotina</taxon>
        <taxon>Dothideomycetes</taxon>
        <taxon>Dothideomycetidae</taxon>
        <taxon>Capnodiales</taxon>
        <taxon>Piedraiaceae</taxon>
        <taxon>Piedraia</taxon>
    </lineage>
</organism>
<feature type="coiled-coil region" evidence="7">
    <location>
        <begin position="165"/>
        <end position="217"/>
    </location>
</feature>
<reference evidence="10" key="1">
    <citation type="journal article" date="2020" name="Stud. Mycol.">
        <title>101 Dothideomycetes genomes: a test case for predicting lifestyles and emergence of pathogens.</title>
        <authorList>
            <person name="Haridas S."/>
            <person name="Albert R."/>
            <person name="Binder M."/>
            <person name="Bloem J."/>
            <person name="Labutti K."/>
            <person name="Salamov A."/>
            <person name="Andreopoulos B."/>
            <person name="Baker S."/>
            <person name="Barry K."/>
            <person name="Bills G."/>
            <person name="Bluhm B."/>
            <person name="Cannon C."/>
            <person name="Castanera R."/>
            <person name="Culley D."/>
            <person name="Daum C."/>
            <person name="Ezra D."/>
            <person name="Gonzalez J."/>
            <person name="Henrissat B."/>
            <person name="Kuo A."/>
            <person name="Liang C."/>
            <person name="Lipzen A."/>
            <person name="Lutzoni F."/>
            <person name="Magnuson J."/>
            <person name="Mondo S."/>
            <person name="Nolan M."/>
            <person name="Ohm R."/>
            <person name="Pangilinan J."/>
            <person name="Park H.-J."/>
            <person name="Ramirez L."/>
            <person name="Alfaro M."/>
            <person name="Sun H."/>
            <person name="Tritt A."/>
            <person name="Yoshinaga Y."/>
            <person name="Zwiers L.-H."/>
            <person name="Turgeon B."/>
            <person name="Goodwin S."/>
            <person name="Spatafora J."/>
            <person name="Crous P."/>
            <person name="Grigoriev I."/>
        </authorList>
    </citation>
    <scope>NUCLEOTIDE SEQUENCE</scope>
    <source>
        <strain evidence="10">CBS 480.64</strain>
    </source>
</reference>
<dbReference type="OrthoDB" id="3945479at2759"/>
<name>A0A6A7BQS0_9PEZI</name>
<dbReference type="PROSITE" id="PS50217">
    <property type="entry name" value="BZIP"/>
    <property type="match status" value="1"/>
</dbReference>
<evidence type="ECO:0000313" key="10">
    <source>
        <dbReference type="EMBL" id="KAF2857616.1"/>
    </source>
</evidence>
<evidence type="ECO:0000256" key="2">
    <source>
        <dbReference type="ARBA" id="ARBA00007163"/>
    </source>
</evidence>
<evidence type="ECO:0000256" key="8">
    <source>
        <dbReference type="SAM" id="MobiDB-lite"/>
    </source>
</evidence>
<keyword evidence="3" id="KW-0805">Transcription regulation</keyword>
<evidence type="ECO:0000256" key="4">
    <source>
        <dbReference type="ARBA" id="ARBA00023125"/>
    </source>
</evidence>